<evidence type="ECO:0000313" key="3">
    <source>
        <dbReference type="Proteomes" id="UP000243498"/>
    </source>
</evidence>
<evidence type="ECO:0000313" key="2">
    <source>
        <dbReference type="EMBL" id="OAA44117.1"/>
    </source>
</evidence>
<feature type="region of interest" description="Disordered" evidence="1">
    <location>
        <begin position="65"/>
        <end position="100"/>
    </location>
</feature>
<dbReference type="PANTHER" id="PTHR37012:SF2">
    <property type="entry name" value="BZIP DOMAIN-CONTAINING PROTEIN-RELATED"/>
    <property type="match status" value="1"/>
</dbReference>
<dbReference type="Proteomes" id="UP000243498">
    <property type="component" value="Unassembled WGS sequence"/>
</dbReference>
<dbReference type="InterPro" id="IPR021833">
    <property type="entry name" value="DUF3425"/>
</dbReference>
<dbReference type="EMBL" id="AZHC01000010">
    <property type="protein sequence ID" value="OAA44117.1"/>
    <property type="molecule type" value="Genomic_DNA"/>
</dbReference>
<dbReference type="OMA" id="SITECTD"/>
<accession>A0A167ELK8</accession>
<dbReference type="AlphaFoldDB" id="A0A167ELK8"/>
<feature type="region of interest" description="Disordered" evidence="1">
    <location>
        <begin position="1"/>
        <end position="41"/>
    </location>
</feature>
<feature type="compositionally biased region" description="Basic and acidic residues" evidence="1">
    <location>
        <begin position="1"/>
        <end position="11"/>
    </location>
</feature>
<feature type="compositionally biased region" description="Polar residues" evidence="1">
    <location>
        <begin position="74"/>
        <end position="84"/>
    </location>
</feature>
<gene>
    <name evidence="2" type="ORF">NOR_03845</name>
</gene>
<protein>
    <submittedName>
        <fullName evidence="2">BZIP transcription factor</fullName>
    </submittedName>
</protein>
<proteinExistence type="predicted"/>
<feature type="region of interest" description="Disordered" evidence="1">
    <location>
        <begin position="120"/>
        <end position="145"/>
    </location>
</feature>
<comment type="caution">
    <text evidence="2">The sequence shown here is derived from an EMBL/GenBank/DDBJ whole genome shotgun (WGS) entry which is preliminary data.</text>
</comment>
<evidence type="ECO:0000256" key="1">
    <source>
        <dbReference type="SAM" id="MobiDB-lite"/>
    </source>
</evidence>
<reference evidence="2 3" key="1">
    <citation type="journal article" date="2016" name="Genome Biol. Evol.">
        <title>Divergent and convergent evolution of fungal pathogenicity.</title>
        <authorList>
            <person name="Shang Y."/>
            <person name="Xiao G."/>
            <person name="Zheng P."/>
            <person name="Cen K."/>
            <person name="Zhan S."/>
            <person name="Wang C."/>
        </authorList>
    </citation>
    <scope>NUCLEOTIDE SEQUENCE [LARGE SCALE GENOMIC DNA]</scope>
    <source>
        <strain evidence="2 3">RCEF 4871</strain>
    </source>
</reference>
<sequence length="359" mass="40626">MAPAKDRQPHEKRARTAAQLAQKQQADKIKHRANRAENKTRLENIERDISFLRDTVSDLVAHIRQPQHLLHGTSGPSSERQSGRYSPHDNPEPAASEADAPVIPFINTWLESFSKAERSATTSASASTDHLGIPHEPPSISSSSPSPYRLALVDCRCGLQHHDQTDCLELKSFTMLLESHQTLSRSPNFVLSIARNPTLSNMLLHSTTDNPLTKLIGTTLKQFQARNAETLCGLYFLVYRLLRWRMYPNPEWFSDVPVIMRPTTIQNTTLHPVCIDFLPWPALRDYICQNQNKDSRHTVDLYMRSIKLPWPAEKQLLSTVSGSAVELHPDFEATVCDPGSWTLDSPWTEAFEALKRYVT</sequence>
<dbReference type="Pfam" id="PF11905">
    <property type="entry name" value="DUF3425"/>
    <property type="match status" value="1"/>
</dbReference>
<dbReference type="OrthoDB" id="4161589at2759"/>
<organism evidence="2 3">
    <name type="scientific">Metarhizium rileyi (strain RCEF 4871)</name>
    <name type="common">Nomuraea rileyi</name>
    <dbReference type="NCBI Taxonomy" id="1649241"/>
    <lineage>
        <taxon>Eukaryota</taxon>
        <taxon>Fungi</taxon>
        <taxon>Dikarya</taxon>
        <taxon>Ascomycota</taxon>
        <taxon>Pezizomycotina</taxon>
        <taxon>Sordariomycetes</taxon>
        <taxon>Hypocreomycetidae</taxon>
        <taxon>Hypocreales</taxon>
        <taxon>Clavicipitaceae</taxon>
        <taxon>Metarhizium</taxon>
    </lineage>
</organism>
<dbReference type="PANTHER" id="PTHR37012">
    <property type="entry name" value="B-ZIP TRANSCRIPTION FACTOR (EUROFUNG)-RELATED"/>
    <property type="match status" value="1"/>
</dbReference>
<name>A0A167ELK8_METRR</name>
<keyword evidence="3" id="KW-1185">Reference proteome</keyword>